<dbReference type="Proteomes" id="UP000184510">
    <property type="component" value="Unassembled WGS sequence"/>
</dbReference>
<evidence type="ECO:0000313" key="13">
    <source>
        <dbReference type="EMBL" id="SHJ16124.1"/>
    </source>
</evidence>
<dbReference type="AlphaFoldDB" id="A0A1M6H1W6"/>
<dbReference type="Gene3D" id="3.30.700.10">
    <property type="entry name" value="Glycoprotein, Type 4 Pilin"/>
    <property type="match status" value="1"/>
</dbReference>
<gene>
    <name evidence="13" type="ORF">SAMN02745181_1337</name>
</gene>
<name>A0A1M6H1W6_9BACT</name>
<dbReference type="PANTHER" id="PTHR30093:SF44">
    <property type="entry name" value="TYPE II SECRETION SYSTEM CORE PROTEIN G"/>
    <property type="match status" value="1"/>
</dbReference>
<comment type="subcellular location">
    <subcellularLocation>
        <location evidence="1">Cell inner membrane</location>
        <topology evidence="1">Single-pass membrane protein</topology>
    </subcellularLocation>
</comment>
<feature type="region of interest" description="Disordered" evidence="10">
    <location>
        <begin position="128"/>
        <end position="149"/>
    </location>
</feature>
<dbReference type="InterPro" id="IPR012902">
    <property type="entry name" value="N_methyl_site"/>
</dbReference>
<dbReference type="InterPro" id="IPR000983">
    <property type="entry name" value="Bac_GSPG_pilin"/>
</dbReference>
<keyword evidence="7 11" id="KW-0812">Transmembrane</keyword>
<evidence type="ECO:0000256" key="6">
    <source>
        <dbReference type="ARBA" id="ARBA00022519"/>
    </source>
</evidence>
<accession>A0A1M6H1W6</accession>
<feature type="transmembrane region" description="Helical" evidence="11">
    <location>
        <begin position="20"/>
        <end position="41"/>
    </location>
</feature>
<evidence type="ECO:0000256" key="2">
    <source>
        <dbReference type="ARBA" id="ARBA00009984"/>
    </source>
</evidence>
<dbReference type="SUPFAM" id="SSF54523">
    <property type="entry name" value="Pili subunits"/>
    <property type="match status" value="1"/>
</dbReference>
<dbReference type="PRINTS" id="PR00813">
    <property type="entry name" value="BCTERIALGSPG"/>
</dbReference>
<dbReference type="NCBIfam" id="TIGR02532">
    <property type="entry name" value="IV_pilin_GFxxxE"/>
    <property type="match status" value="1"/>
</dbReference>
<dbReference type="GO" id="GO:0015627">
    <property type="term" value="C:type II protein secretion system complex"/>
    <property type="evidence" value="ECO:0007669"/>
    <property type="project" value="InterPro"/>
</dbReference>
<evidence type="ECO:0000256" key="11">
    <source>
        <dbReference type="SAM" id="Phobius"/>
    </source>
</evidence>
<evidence type="ECO:0000256" key="5">
    <source>
        <dbReference type="ARBA" id="ARBA00022481"/>
    </source>
</evidence>
<reference evidence="13 14" key="1">
    <citation type="submission" date="2016-11" db="EMBL/GenBank/DDBJ databases">
        <authorList>
            <person name="Jaros S."/>
            <person name="Januszkiewicz K."/>
            <person name="Wedrychowicz H."/>
        </authorList>
    </citation>
    <scope>NUCLEOTIDE SEQUENCE [LARGE SCALE GENOMIC DNA]</scope>
    <source>
        <strain evidence="13 14">DSM 18772</strain>
    </source>
</reference>
<evidence type="ECO:0000256" key="1">
    <source>
        <dbReference type="ARBA" id="ARBA00004377"/>
    </source>
</evidence>
<keyword evidence="6" id="KW-0997">Cell inner membrane</keyword>
<dbReference type="GO" id="GO:0015628">
    <property type="term" value="P:protein secretion by the type II secretion system"/>
    <property type="evidence" value="ECO:0007669"/>
    <property type="project" value="InterPro"/>
</dbReference>
<sequence length="149" mass="16187">MRKNSPLLTKPQNLSRGFTLMEMVMVMAIIAVLAGGVIGLMKGFDESAKIQQADNDIKAIGAALTQYKTLSGRYPTTDQGLEALVNKPTKPPVPKRYPNEGMLKEVPLDPWKNPYIYKMPGAGGPNSYELISVGQDGKEGTDDDISSED</sequence>
<dbReference type="InterPro" id="IPR010054">
    <property type="entry name" value="Type2_sec_GspG"/>
</dbReference>
<dbReference type="GO" id="GO:0005886">
    <property type="term" value="C:plasma membrane"/>
    <property type="evidence" value="ECO:0007669"/>
    <property type="project" value="UniProtKB-SubCell"/>
</dbReference>
<dbReference type="Pfam" id="PF07963">
    <property type="entry name" value="N_methyl"/>
    <property type="match status" value="1"/>
</dbReference>
<dbReference type="NCBIfam" id="TIGR01710">
    <property type="entry name" value="typeII_sec_gspG"/>
    <property type="match status" value="1"/>
</dbReference>
<evidence type="ECO:0000313" key="14">
    <source>
        <dbReference type="Proteomes" id="UP000184510"/>
    </source>
</evidence>
<keyword evidence="8 11" id="KW-1133">Transmembrane helix</keyword>
<dbReference type="PANTHER" id="PTHR30093">
    <property type="entry name" value="GENERAL SECRETION PATHWAY PROTEIN G"/>
    <property type="match status" value="1"/>
</dbReference>
<dbReference type="InParanoid" id="A0A1M6H1W6"/>
<dbReference type="STRING" id="1123071.SAMN02745181_1337"/>
<keyword evidence="4" id="KW-1003">Cell membrane</keyword>
<dbReference type="FunCoup" id="A0A1M6H1W6">
    <property type="interactions" value="105"/>
</dbReference>
<keyword evidence="5" id="KW-0488">Methylation</keyword>
<keyword evidence="14" id="KW-1185">Reference proteome</keyword>
<keyword evidence="9 11" id="KW-0472">Membrane</keyword>
<dbReference type="InterPro" id="IPR045584">
    <property type="entry name" value="Pilin-like"/>
</dbReference>
<feature type="domain" description="Type II secretion system protein GspG C-terminal" evidence="12">
    <location>
        <begin position="46"/>
        <end position="145"/>
    </location>
</feature>
<dbReference type="InterPro" id="IPR013545">
    <property type="entry name" value="T2SS_protein-GspG_C"/>
</dbReference>
<dbReference type="OrthoDB" id="9795612at2"/>
<organism evidence="13 14">
    <name type="scientific">Rubritalea squalenifaciens DSM 18772</name>
    <dbReference type="NCBI Taxonomy" id="1123071"/>
    <lineage>
        <taxon>Bacteria</taxon>
        <taxon>Pseudomonadati</taxon>
        <taxon>Verrucomicrobiota</taxon>
        <taxon>Verrucomicrobiia</taxon>
        <taxon>Verrucomicrobiales</taxon>
        <taxon>Rubritaleaceae</taxon>
        <taxon>Rubritalea</taxon>
    </lineage>
</organism>
<evidence type="ECO:0000256" key="7">
    <source>
        <dbReference type="ARBA" id="ARBA00022692"/>
    </source>
</evidence>
<evidence type="ECO:0000256" key="9">
    <source>
        <dbReference type="ARBA" id="ARBA00023136"/>
    </source>
</evidence>
<evidence type="ECO:0000256" key="3">
    <source>
        <dbReference type="ARBA" id="ARBA00020042"/>
    </source>
</evidence>
<comment type="similarity">
    <text evidence="2">Belongs to the GSP G family.</text>
</comment>
<dbReference type="Pfam" id="PF08334">
    <property type="entry name" value="T2SSG"/>
    <property type="match status" value="1"/>
</dbReference>
<dbReference type="EMBL" id="FQYR01000003">
    <property type="protein sequence ID" value="SHJ16124.1"/>
    <property type="molecule type" value="Genomic_DNA"/>
</dbReference>
<proteinExistence type="inferred from homology"/>
<dbReference type="RefSeq" id="WP_143158712.1">
    <property type="nucleotide sequence ID" value="NZ_FQYR01000003.1"/>
</dbReference>
<protein>
    <recommendedName>
        <fullName evidence="3">Type II secretion system core protein G</fullName>
    </recommendedName>
</protein>
<evidence type="ECO:0000259" key="12">
    <source>
        <dbReference type="Pfam" id="PF08334"/>
    </source>
</evidence>
<evidence type="ECO:0000256" key="10">
    <source>
        <dbReference type="SAM" id="MobiDB-lite"/>
    </source>
</evidence>
<evidence type="ECO:0000256" key="8">
    <source>
        <dbReference type="ARBA" id="ARBA00022989"/>
    </source>
</evidence>
<evidence type="ECO:0000256" key="4">
    <source>
        <dbReference type="ARBA" id="ARBA00022475"/>
    </source>
</evidence>